<organism evidence="8 9">
    <name type="scientific">Pedobacter kyonggii</name>
    <dbReference type="NCBI Taxonomy" id="1926871"/>
    <lineage>
        <taxon>Bacteria</taxon>
        <taxon>Pseudomonadati</taxon>
        <taxon>Bacteroidota</taxon>
        <taxon>Sphingobacteriia</taxon>
        <taxon>Sphingobacteriales</taxon>
        <taxon>Sphingobacteriaceae</taxon>
        <taxon>Pedobacter</taxon>
    </lineage>
</organism>
<dbReference type="OrthoDB" id="9801077at2"/>
<dbReference type="PANTHER" id="PTHR42732">
    <property type="entry name" value="BETA-GALACTOSIDASE"/>
    <property type="match status" value="1"/>
</dbReference>
<feature type="domain" description="Glycosyl hydrolases family 2 sugar binding" evidence="7">
    <location>
        <begin position="23"/>
        <end position="150"/>
    </location>
</feature>
<dbReference type="AlphaFoldDB" id="A0A4Q9HFE7"/>
<dbReference type="SUPFAM" id="SSF51445">
    <property type="entry name" value="(Trans)glycosidases"/>
    <property type="match status" value="1"/>
</dbReference>
<evidence type="ECO:0000256" key="3">
    <source>
        <dbReference type="ARBA" id="ARBA00023295"/>
    </source>
</evidence>
<dbReference type="InterPro" id="IPR006103">
    <property type="entry name" value="Glyco_hydro_2_cat"/>
</dbReference>
<evidence type="ECO:0000313" key="9">
    <source>
        <dbReference type="Proteomes" id="UP000291819"/>
    </source>
</evidence>
<evidence type="ECO:0000259" key="7">
    <source>
        <dbReference type="Pfam" id="PF02837"/>
    </source>
</evidence>
<dbReference type="InterPro" id="IPR006104">
    <property type="entry name" value="Glyco_hydro_2_N"/>
</dbReference>
<dbReference type="Gene3D" id="2.60.40.10">
    <property type="entry name" value="Immunoglobulins"/>
    <property type="match status" value="1"/>
</dbReference>
<accession>A0A4Q9HFE7</accession>
<dbReference type="GO" id="GO:0005975">
    <property type="term" value="P:carbohydrate metabolic process"/>
    <property type="evidence" value="ECO:0007669"/>
    <property type="project" value="InterPro"/>
</dbReference>
<sequence>MKKHILSIILIVFSLAAFGQSNIQSLSGAWSFALDPLKIGADEGWAAPAFPDNKLDKVTVPHSFSVDKRYFFYTGTAWYFKKFDARPIGSGFRAFIKFDAVFYKCKVWLNGKVVGAHEGGYTPFELDVTAALKEKNVLSVMVDNSWDKTTIPGARAIDSNYNAAAAQVYPWINYGGITKPVELKIRPAVYISNIKIQADPDLKKGSAVIQVKAFIKNTSAADTTVILNTDVSANKEKFAGLFKPVKINIAGNSSRELNLQAYLPAKHVKLWSQDSPSLYALALSAGNDTLKSNFGIRKIEVRGVQLLLNGQPIRMGGGNRPADHPDFGSIDPDSVLKKDLILMKSAGMELSRIAHHAVSNDLLDWADKHGMLIITEAGNWQLASSQMADPLMRGKFQSQMREMLERDWNHPSVFAYSLGNEFYSHKPEGQAWVRDMSAFVKNIDNTRLITFSSNIVFRDYIKKPTDEASQYVDFISANVYANHAKWVAHIHELYPSKPIYISEFGMMLTPNKTEKDRAVYLKDAIEAFRKTDYVIGASIWSFNDYLSRFPLSNADGYRSWGVVDAKREPRGTYSLLQAEFAPALISVISFKDNRLILNIKSRSDFPSYSLQGYQLKAGSKTVQVKTLPPGASQQISIDIVPGEKPTYIELIKPGGFIIMKTDINNR</sequence>
<feature type="domain" description="Glycoside hydrolase family 2 immunoglobulin-like beta-sandwich" evidence="5">
    <location>
        <begin position="189"/>
        <end position="297"/>
    </location>
</feature>
<evidence type="ECO:0000259" key="6">
    <source>
        <dbReference type="Pfam" id="PF02836"/>
    </source>
</evidence>
<dbReference type="SUPFAM" id="SSF49303">
    <property type="entry name" value="beta-Galactosidase/glucuronidase domain"/>
    <property type="match status" value="1"/>
</dbReference>
<dbReference type="InterPro" id="IPR017853">
    <property type="entry name" value="GH"/>
</dbReference>
<dbReference type="PANTHER" id="PTHR42732:SF1">
    <property type="entry name" value="BETA-MANNOSIDASE"/>
    <property type="match status" value="1"/>
</dbReference>
<keyword evidence="2" id="KW-0378">Hydrolase</keyword>
<dbReference type="Gene3D" id="3.20.20.80">
    <property type="entry name" value="Glycosidases"/>
    <property type="match status" value="1"/>
</dbReference>
<dbReference type="InterPro" id="IPR008979">
    <property type="entry name" value="Galactose-bd-like_sf"/>
</dbReference>
<dbReference type="InterPro" id="IPR036156">
    <property type="entry name" value="Beta-gal/glucu_dom_sf"/>
</dbReference>
<comment type="caution">
    <text evidence="8">The sequence shown here is derived from an EMBL/GenBank/DDBJ whole genome shotgun (WGS) entry which is preliminary data.</text>
</comment>
<dbReference type="EMBL" id="SIXF01000004">
    <property type="protein sequence ID" value="TBO43615.1"/>
    <property type="molecule type" value="Genomic_DNA"/>
</dbReference>
<dbReference type="Pfam" id="PF02837">
    <property type="entry name" value="Glyco_hydro_2_N"/>
    <property type="match status" value="1"/>
</dbReference>
<dbReference type="PRINTS" id="PR00132">
    <property type="entry name" value="GLHYDRLASE2"/>
</dbReference>
<dbReference type="Pfam" id="PF02836">
    <property type="entry name" value="Glyco_hydro_2_C"/>
    <property type="match status" value="1"/>
</dbReference>
<evidence type="ECO:0000256" key="2">
    <source>
        <dbReference type="ARBA" id="ARBA00022801"/>
    </source>
</evidence>
<keyword evidence="4" id="KW-0732">Signal</keyword>
<dbReference type="InterPro" id="IPR006101">
    <property type="entry name" value="Glyco_hydro_2"/>
</dbReference>
<comment type="similarity">
    <text evidence="1">Belongs to the glycosyl hydrolase 2 family.</text>
</comment>
<dbReference type="InterPro" id="IPR006102">
    <property type="entry name" value="Ig-like_GH2"/>
</dbReference>
<dbReference type="InterPro" id="IPR013783">
    <property type="entry name" value="Ig-like_fold"/>
</dbReference>
<dbReference type="Gene3D" id="2.60.120.260">
    <property type="entry name" value="Galactose-binding domain-like"/>
    <property type="match status" value="1"/>
</dbReference>
<dbReference type="InterPro" id="IPR051913">
    <property type="entry name" value="GH2_Domain-Containing"/>
</dbReference>
<keyword evidence="9" id="KW-1185">Reference proteome</keyword>
<dbReference type="GO" id="GO:0004553">
    <property type="term" value="F:hydrolase activity, hydrolyzing O-glycosyl compounds"/>
    <property type="evidence" value="ECO:0007669"/>
    <property type="project" value="InterPro"/>
</dbReference>
<protein>
    <submittedName>
        <fullName evidence="8">Beta-galactosidase</fullName>
    </submittedName>
</protein>
<proteinExistence type="inferred from homology"/>
<dbReference type="SUPFAM" id="SSF49785">
    <property type="entry name" value="Galactose-binding domain-like"/>
    <property type="match status" value="1"/>
</dbReference>
<evidence type="ECO:0000256" key="1">
    <source>
        <dbReference type="ARBA" id="ARBA00007401"/>
    </source>
</evidence>
<keyword evidence="3" id="KW-0326">Glycosidase</keyword>
<dbReference type="Proteomes" id="UP000291819">
    <property type="component" value="Unassembled WGS sequence"/>
</dbReference>
<feature type="chain" id="PRO_5020475556" evidence="4">
    <location>
        <begin position="20"/>
        <end position="666"/>
    </location>
</feature>
<dbReference type="Pfam" id="PF00703">
    <property type="entry name" value="Glyco_hydro_2"/>
    <property type="match status" value="1"/>
</dbReference>
<dbReference type="RefSeq" id="WP_131029262.1">
    <property type="nucleotide sequence ID" value="NZ_SIXF01000004.1"/>
</dbReference>
<feature type="domain" description="Glycoside hydrolase family 2 catalytic" evidence="6">
    <location>
        <begin position="299"/>
        <end position="553"/>
    </location>
</feature>
<feature type="signal peptide" evidence="4">
    <location>
        <begin position="1"/>
        <end position="19"/>
    </location>
</feature>
<name>A0A4Q9HFE7_9SPHI</name>
<evidence type="ECO:0000256" key="4">
    <source>
        <dbReference type="SAM" id="SignalP"/>
    </source>
</evidence>
<evidence type="ECO:0000313" key="8">
    <source>
        <dbReference type="EMBL" id="TBO43615.1"/>
    </source>
</evidence>
<gene>
    <name evidence="8" type="ORF">EYS08_06590</name>
</gene>
<reference evidence="8 9" key="1">
    <citation type="submission" date="2019-02" db="EMBL/GenBank/DDBJ databases">
        <title>Pedobacter kyonggii whole genome sequence analysis.</title>
        <authorList>
            <person name="Dahal R.H."/>
        </authorList>
    </citation>
    <scope>NUCLEOTIDE SEQUENCE [LARGE SCALE GENOMIC DNA]</scope>
    <source>
        <strain evidence="8 9">K-4-11-1</strain>
    </source>
</reference>
<evidence type="ECO:0000259" key="5">
    <source>
        <dbReference type="Pfam" id="PF00703"/>
    </source>
</evidence>